<dbReference type="Proteomes" id="UP000036356">
    <property type="component" value="Unassembled WGS sequence"/>
</dbReference>
<dbReference type="CDD" id="cd06261">
    <property type="entry name" value="TM_PBP2"/>
    <property type="match status" value="1"/>
</dbReference>
<proteinExistence type="inferred from homology"/>
<dbReference type="GO" id="GO:0005886">
    <property type="term" value="C:plasma membrane"/>
    <property type="evidence" value="ECO:0007669"/>
    <property type="project" value="UniProtKB-SubCell"/>
</dbReference>
<feature type="transmembrane region" description="Helical" evidence="7">
    <location>
        <begin position="97"/>
        <end position="119"/>
    </location>
</feature>
<dbReference type="FunFam" id="1.10.3720.10:FF:000003">
    <property type="entry name" value="Aliphatic sulfonate ABC transporter permease"/>
    <property type="match status" value="1"/>
</dbReference>
<dbReference type="Gene3D" id="1.10.3720.10">
    <property type="entry name" value="MetI-like"/>
    <property type="match status" value="1"/>
</dbReference>
<dbReference type="InterPro" id="IPR000515">
    <property type="entry name" value="MetI-like"/>
</dbReference>
<keyword evidence="10" id="KW-1185">Reference proteome</keyword>
<organism evidence="9 10">
    <name type="scientific">Desulfosporosinus acididurans</name>
    <dbReference type="NCBI Taxonomy" id="476652"/>
    <lineage>
        <taxon>Bacteria</taxon>
        <taxon>Bacillati</taxon>
        <taxon>Bacillota</taxon>
        <taxon>Clostridia</taxon>
        <taxon>Eubacteriales</taxon>
        <taxon>Desulfitobacteriaceae</taxon>
        <taxon>Desulfosporosinus</taxon>
    </lineage>
</organism>
<dbReference type="GO" id="GO:0042918">
    <property type="term" value="P:alkanesulfonate transmembrane transport"/>
    <property type="evidence" value="ECO:0007669"/>
    <property type="project" value="UniProtKB-ARBA"/>
</dbReference>
<evidence type="ECO:0000256" key="1">
    <source>
        <dbReference type="ARBA" id="ARBA00004651"/>
    </source>
</evidence>
<evidence type="ECO:0000256" key="4">
    <source>
        <dbReference type="ARBA" id="ARBA00022692"/>
    </source>
</evidence>
<evidence type="ECO:0000256" key="6">
    <source>
        <dbReference type="ARBA" id="ARBA00023136"/>
    </source>
</evidence>
<dbReference type="InterPro" id="IPR035906">
    <property type="entry name" value="MetI-like_sf"/>
</dbReference>
<keyword evidence="2 7" id="KW-0813">Transport</keyword>
<reference evidence="9 10" key="1">
    <citation type="submission" date="2015-06" db="EMBL/GenBank/DDBJ databases">
        <title>Draft genome of the moderately acidophilic sulfate reducer Candidatus Desulfosporosinus acididurans strain M1.</title>
        <authorList>
            <person name="Poehlein A."/>
            <person name="Petzsch P."/>
            <person name="Johnson B.D."/>
            <person name="Schloemann M."/>
            <person name="Daniel R."/>
            <person name="Muehling M."/>
        </authorList>
    </citation>
    <scope>NUCLEOTIDE SEQUENCE [LARGE SCALE GENOMIC DNA]</scope>
    <source>
        <strain evidence="9 10">M1</strain>
    </source>
</reference>
<accession>A0A0J1FP80</accession>
<keyword evidence="5 7" id="KW-1133">Transmembrane helix</keyword>
<dbReference type="PROSITE" id="PS50928">
    <property type="entry name" value="ABC_TM1"/>
    <property type="match status" value="1"/>
</dbReference>
<feature type="transmembrane region" description="Helical" evidence="7">
    <location>
        <begin position="220"/>
        <end position="240"/>
    </location>
</feature>
<keyword evidence="3" id="KW-1003">Cell membrane</keyword>
<dbReference type="Pfam" id="PF00528">
    <property type="entry name" value="BPD_transp_1"/>
    <property type="match status" value="1"/>
</dbReference>
<dbReference type="PATRIC" id="fig|476652.3.peg.3238"/>
<feature type="transmembrane region" description="Helical" evidence="7">
    <location>
        <begin position="63"/>
        <end position="85"/>
    </location>
</feature>
<keyword evidence="6 7" id="KW-0472">Membrane</keyword>
<dbReference type="SUPFAM" id="SSF161098">
    <property type="entry name" value="MetI-like"/>
    <property type="match status" value="1"/>
</dbReference>
<evidence type="ECO:0000259" key="8">
    <source>
        <dbReference type="PROSITE" id="PS50928"/>
    </source>
</evidence>
<protein>
    <submittedName>
        <fullName evidence="9">Putative aliphatic sulfonates transport permease protein SsuC</fullName>
    </submittedName>
</protein>
<sequence length="264" mass="29633">MTNVLKKTMMALLLPFVLVLVWQLFSQMGWLNNYLLPPPSGIIDQLFALAHHGTLLKHLSASLYRVGCGFGLAFFLALPLGFLLGLVPRAQDYLSPFLNFLQQIPAIAWIPMFILWLGIDETSKISIITYSGFFPIFLNTMHGISNTDSKLKEVASTFGLSPWQIIVRVYLPSAAPSVFVGMRLGLSFCWRSLVAAELLGASKGIGYLIQEGRELAQPDLMLAGVLMIGLTGLFLDFLFLRLEKTLLPWRDTQERREVPKWQPF</sequence>
<name>A0A0J1FP80_9FIRM</name>
<evidence type="ECO:0000313" key="9">
    <source>
        <dbReference type="EMBL" id="KLU65112.1"/>
    </source>
</evidence>
<dbReference type="PANTHER" id="PTHR30151:SF39">
    <property type="entry name" value="ABC TRANSPORTER PERMEASE PROTEIN"/>
    <property type="match status" value="1"/>
</dbReference>
<dbReference type="GO" id="GO:0010438">
    <property type="term" value="P:cellular response to sulfur starvation"/>
    <property type="evidence" value="ECO:0007669"/>
    <property type="project" value="TreeGrafter"/>
</dbReference>
<evidence type="ECO:0000313" key="10">
    <source>
        <dbReference type="Proteomes" id="UP000036356"/>
    </source>
</evidence>
<keyword evidence="4 7" id="KW-0812">Transmembrane</keyword>
<evidence type="ECO:0000256" key="2">
    <source>
        <dbReference type="ARBA" id="ARBA00022448"/>
    </source>
</evidence>
<comment type="subcellular location">
    <subcellularLocation>
        <location evidence="1 7">Cell membrane</location>
        <topology evidence="1 7">Multi-pass membrane protein</topology>
    </subcellularLocation>
</comment>
<evidence type="ECO:0000256" key="7">
    <source>
        <dbReference type="RuleBase" id="RU363032"/>
    </source>
</evidence>
<dbReference type="EMBL" id="LDZY01000010">
    <property type="protein sequence ID" value="KLU65112.1"/>
    <property type="molecule type" value="Genomic_DNA"/>
</dbReference>
<dbReference type="AlphaFoldDB" id="A0A0J1FP80"/>
<comment type="caution">
    <text evidence="9">The sequence shown here is derived from an EMBL/GenBank/DDBJ whole genome shotgun (WGS) entry which is preliminary data.</text>
</comment>
<dbReference type="STRING" id="476652.DEAC_c30790"/>
<evidence type="ECO:0000256" key="3">
    <source>
        <dbReference type="ARBA" id="ARBA00022475"/>
    </source>
</evidence>
<dbReference type="RefSeq" id="WP_047810889.1">
    <property type="nucleotide sequence ID" value="NZ_LDZY01000010.1"/>
</dbReference>
<comment type="similarity">
    <text evidence="7">Belongs to the binding-protein-dependent transport system permease family.</text>
</comment>
<feature type="domain" description="ABC transmembrane type-1" evidence="8">
    <location>
        <begin position="59"/>
        <end position="239"/>
    </location>
</feature>
<dbReference type="PANTHER" id="PTHR30151">
    <property type="entry name" value="ALKANE SULFONATE ABC TRANSPORTER-RELATED, MEMBRANE SUBUNIT"/>
    <property type="match status" value="1"/>
</dbReference>
<gene>
    <name evidence="9" type="primary">ssuC_2</name>
    <name evidence="9" type="ORF">DEAC_c30790</name>
</gene>
<evidence type="ECO:0000256" key="5">
    <source>
        <dbReference type="ARBA" id="ARBA00022989"/>
    </source>
</evidence>